<evidence type="ECO:0000256" key="1">
    <source>
        <dbReference type="ARBA" id="ARBA00023239"/>
    </source>
</evidence>
<dbReference type="GO" id="GO:0005737">
    <property type="term" value="C:cytoplasm"/>
    <property type="evidence" value="ECO:0007669"/>
    <property type="project" value="TreeGrafter"/>
</dbReference>
<dbReference type="GO" id="GO:0019748">
    <property type="term" value="P:secondary metabolic process"/>
    <property type="evidence" value="ECO:0007669"/>
    <property type="project" value="TreeGrafter"/>
</dbReference>
<name>A0A165QKH5_9BACL</name>
<keyword evidence="4" id="KW-1185">Reference proteome</keyword>
<dbReference type="EMBL" id="LQRA01000072">
    <property type="protein sequence ID" value="KZE75399.1"/>
    <property type="molecule type" value="Genomic_DNA"/>
</dbReference>
<feature type="domain" description="Amidohydrolase-related" evidence="2">
    <location>
        <begin position="11"/>
        <end position="319"/>
    </location>
</feature>
<dbReference type="GO" id="GO:0016787">
    <property type="term" value="F:hydrolase activity"/>
    <property type="evidence" value="ECO:0007669"/>
    <property type="project" value="UniProtKB-KW"/>
</dbReference>
<dbReference type="InterPro" id="IPR006680">
    <property type="entry name" value="Amidohydro-rel"/>
</dbReference>
<dbReference type="AlphaFoldDB" id="A0A165QKH5"/>
<dbReference type="Pfam" id="PF04909">
    <property type="entry name" value="Amidohydro_2"/>
    <property type="match status" value="1"/>
</dbReference>
<keyword evidence="1" id="KW-0456">Lyase</keyword>
<gene>
    <name evidence="3" type="ORF">AV654_26905</name>
</gene>
<accession>A0A165QKH5</accession>
<dbReference type="InterPro" id="IPR032466">
    <property type="entry name" value="Metal_Hydrolase"/>
</dbReference>
<evidence type="ECO:0000313" key="4">
    <source>
        <dbReference type="Proteomes" id="UP000076563"/>
    </source>
</evidence>
<proteinExistence type="predicted"/>
<dbReference type="RefSeq" id="WP_063184874.1">
    <property type="nucleotide sequence ID" value="NZ_LQRA01000072.1"/>
</dbReference>
<protein>
    <submittedName>
        <fullName evidence="3">Amidohydrolase</fullName>
    </submittedName>
</protein>
<dbReference type="GO" id="GO:0016831">
    <property type="term" value="F:carboxy-lyase activity"/>
    <property type="evidence" value="ECO:0007669"/>
    <property type="project" value="InterPro"/>
</dbReference>
<dbReference type="SUPFAM" id="SSF51556">
    <property type="entry name" value="Metallo-dependent hydrolases"/>
    <property type="match status" value="1"/>
</dbReference>
<evidence type="ECO:0000313" key="3">
    <source>
        <dbReference type="EMBL" id="KZE75399.1"/>
    </source>
</evidence>
<dbReference type="InterPro" id="IPR032465">
    <property type="entry name" value="ACMSD"/>
</dbReference>
<comment type="caution">
    <text evidence="3">The sequence shown here is derived from an EMBL/GenBank/DDBJ whole genome shotgun (WGS) entry which is preliminary data.</text>
</comment>
<dbReference type="PANTHER" id="PTHR21240:SF28">
    <property type="entry name" value="ISO-OROTATE DECARBOXYLASE (EUROFUNG)"/>
    <property type="match status" value="1"/>
</dbReference>
<dbReference type="Proteomes" id="UP000076563">
    <property type="component" value="Unassembled WGS sequence"/>
</dbReference>
<dbReference type="Gene3D" id="3.20.20.140">
    <property type="entry name" value="Metal-dependent hydrolases"/>
    <property type="match status" value="1"/>
</dbReference>
<dbReference type="OrthoDB" id="9777673at2"/>
<organism evidence="3 4">
    <name type="scientific">Paenibacillus elgii</name>
    <dbReference type="NCBI Taxonomy" id="189691"/>
    <lineage>
        <taxon>Bacteria</taxon>
        <taxon>Bacillati</taxon>
        <taxon>Bacillota</taxon>
        <taxon>Bacilli</taxon>
        <taxon>Bacillales</taxon>
        <taxon>Paenibacillaceae</taxon>
        <taxon>Paenibacillus</taxon>
    </lineage>
</organism>
<evidence type="ECO:0000259" key="2">
    <source>
        <dbReference type="Pfam" id="PF04909"/>
    </source>
</evidence>
<keyword evidence="3" id="KW-0378">Hydrolase</keyword>
<reference evidence="4" key="1">
    <citation type="submission" date="2016-01" db="EMBL/GenBank/DDBJ databases">
        <title>Draft genome of Chromobacterium sp. F49.</title>
        <authorList>
            <person name="Hong K.W."/>
        </authorList>
    </citation>
    <scope>NUCLEOTIDE SEQUENCE [LARGE SCALE GENOMIC DNA]</scope>
    <source>
        <strain evidence="4">M63</strain>
    </source>
</reference>
<sequence length="321" mass="35921">MINDENKHFNVDIHAHVWSTEYLDMLEEFGATHTSVHRGVGAEPTEQDLQTRFHFMNKAGIDLQVLSAVPQVPYFENIQHATQAANYINNEYSELVKKHPDKFAAFASLPLPHIDASLKELARAMDELGMSGVAITTSILGKSPVDAEFTPIFEELNRRKGILFIHPAGFGAHSSHIQDYHLTWRIGSPIEDTIIIGQFITEGIPSKYPDLKIIIPHLGGAIPMLLPRMDNLHWEAPLTPEKASVAAKRMWYDTVGHGNIQALRAAAETYGSDRLLFGSDFPYQHGELLLRSVDYVKESLSYKDADPILYKNAAKLLGIQK</sequence>
<dbReference type="PANTHER" id="PTHR21240">
    <property type="entry name" value="2-AMINO-3-CARBOXYLMUCONATE-6-SEMIALDEHYDE DECARBOXYLASE"/>
    <property type="match status" value="1"/>
</dbReference>